<evidence type="ECO:0000256" key="8">
    <source>
        <dbReference type="ARBA" id="ARBA00048428"/>
    </source>
</evidence>
<feature type="non-terminal residue" evidence="10">
    <location>
        <position position="1"/>
    </location>
</feature>
<dbReference type="GO" id="GO:0032259">
    <property type="term" value="P:methylation"/>
    <property type="evidence" value="ECO:0007669"/>
    <property type="project" value="UniProtKB-KW"/>
</dbReference>
<dbReference type="CDD" id="cd02440">
    <property type="entry name" value="AdoMet_MTases"/>
    <property type="match status" value="1"/>
</dbReference>
<gene>
    <name evidence="10" type="ORF">Bpfe_004624</name>
</gene>
<evidence type="ECO:0000256" key="2">
    <source>
        <dbReference type="ARBA" id="ARBA00022691"/>
    </source>
</evidence>
<dbReference type="InterPro" id="IPR026669">
    <property type="entry name" value="Arsenite_MeTrfase-like"/>
</dbReference>
<evidence type="ECO:0000313" key="11">
    <source>
        <dbReference type="Proteomes" id="UP001233172"/>
    </source>
</evidence>
<dbReference type="Gene3D" id="3.40.5.100">
    <property type="match status" value="1"/>
</dbReference>
<feature type="domain" description="Methyltransferase" evidence="9">
    <location>
        <begin position="68"/>
        <end position="218"/>
    </location>
</feature>
<reference evidence="10" key="1">
    <citation type="journal article" date="2023" name="PLoS Negl. Trop. Dis.">
        <title>A genome sequence for Biomphalaria pfeifferi, the major vector snail for the human-infecting parasite Schistosoma mansoni.</title>
        <authorList>
            <person name="Bu L."/>
            <person name="Lu L."/>
            <person name="Laidemitt M.R."/>
            <person name="Zhang S.M."/>
            <person name="Mutuku M."/>
            <person name="Mkoji G."/>
            <person name="Steinauer M."/>
            <person name="Loker E.S."/>
        </authorList>
    </citation>
    <scope>NUCLEOTIDE SEQUENCE</scope>
    <source>
        <strain evidence="10">KasaAsao</strain>
    </source>
</reference>
<dbReference type="InterPro" id="IPR029063">
    <property type="entry name" value="SAM-dependent_MTases_sf"/>
</dbReference>
<dbReference type="PANTHER" id="PTHR43675">
    <property type="entry name" value="ARSENITE METHYLTRANSFERASE"/>
    <property type="match status" value="1"/>
</dbReference>
<dbReference type="PANTHER" id="PTHR43675:SF8">
    <property type="entry name" value="ARSENITE METHYLTRANSFERASE"/>
    <property type="match status" value="1"/>
</dbReference>
<keyword evidence="10" id="KW-0489">Methyltransferase</keyword>
<evidence type="ECO:0000256" key="4">
    <source>
        <dbReference type="ARBA" id="ARBA00034521"/>
    </source>
</evidence>
<comment type="catalytic activity">
    <reaction evidence="7">
        <text>arsenic triglutathione + 2 [thioredoxin]-dithiol + 2 S-adenosyl-L-methionine + H2O = dimethylarsinous acid + 2 [thioredoxin]-disulfide + 3 glutathione + 2 S-adenosyl-L-homocysteine + 2 H(+)</text>
        <dbReference type="Rhea" id="RHEA:69464"/>
        <dbReference type="Rhea" id="RHEA-COMP:10698"/>
        <dbReference type="Rhea" id="RHEA-COMP:10700"/>
        <dbReference type="ChEBI" id="CHEBI:15377"/>
        <dbReference type="ChEBI" id="CHEBI:15378"/>
        <dbReference type="ChEBI" id="CHEBI:23808"/>
        <dbReference type="ChEBI" id="CHEBI:29950"/>
        <dbReference type="ChEBI" id="CHEBI:50058"/>
        <dbReference type="ChEBI" id="CHEBI:57856"/>
        <dbReference type="ChEBI" id="CHEBI:57925"/>
        <dbReference type="ChEBI" id="CHEBI:59789"/>
        <dbReference type="ChEBI" id="CHEBI:183640"/>
        <dbReference type="EC" id="2.1.1.137"/>
    </reaction>
</comment>
<keyword evidence="11" id="KW-1185">Reference proteome</keyword>
<evidence type="ECO:0000256" key="5">
    <source>
        <dbReference type="ARBA" id="ARBA00034545"/>
    </source>
</evidence>
<accession>A0AAD8C4P3</accession>
<evidence type="ECO:0000256" key="6">
    <source>
        <dbReference type="ARBA" id="ARBA00047941"/>
    </source>
</evidence>
<proteinExistence type="inferred from homology"/>
<dbReference type="InterPro" id="IPR025714">
    <property type="entry name" value="Methyltranfer_dom"/>
</dbReference>
<dbReference type="AlphaFoldDB" id="A0AAD8C4P3"/>
<evidence type="ECO:0000259" key="9">
    <source>
        <dbReference type="Pfam" id="PF13847"/>
    </source>
</evidence>
<keyword evidence="2" id="KW-0949">S-adenosyl-L-methionine</keyword>
<keyword evidence="1" id="KW-0808">Transferase</keyword>
<name>A0AAD8C4P3_BIOPF</name>
<evidence type="ECO:0000256" key="3">
    <source>
        <dbReference type="ARBA" id="ARBA00034487"/>
    </source>
</evidence>
<dbReference type="SUPFAM" id="SSF53335">
    <property type="entry name" value="S-adenosyl-L-methionine-dependent methyltransferases"/>
    <property type="match status" value="1"/>
</dbReference>
<sequence length="336" mass="37889">MASNTIESVKEYYGKSLKKTEDLKTGACTAQKGKFPNYVLKIRELIHDDVKTKYYGCGPVFPPGLHDATVLDLGSGSGQDCYILSKLVGSEGQVVGLDMTDEQLNIANQYIDFHTKLFEYSKPNVRFVKGYLESMEEAGIESNTFDVVVSNCVINLCQDKAKVLKEALRVLKEGGELYFSDIYGDQHLPDSLKDNEELWCEGFTGALHWKDLHRLAKEIGFSSPRLVTAGQFPVQDERFKQLLGDAQFVSATYRLFKLPRDLRETTTVVYNGGVQGYEEELPFDYVITFKKGEECHVKVELATILKSSRYSKYFNFTAGQNGPCKCSNLEINPFEF</sequence>
<comment type="similarity">
    <text evidence="3">Belongs to the methyltransferase superfamily. Arsenite methyltransferase family.</text>
</comment>
<organism evidence="10 11">
    <name type="scientific">Biomphalaria pfeifferi</name>
    <name type="common">Bloodfluke planorb</name>
    <name type="synonym">Freshwater snail</name>
    <dbReference type="NCBI Taxonomy" id="112525"/>
    <lineage>
        <taxon>Eukaryota</taxon>
        <taxon>Metazoa</taxon>
        <taxon>Spiralia</taxon>
        <taxon>Lophotrochozoa</taxon>
        <taxon>Mollusca</taxon>
        <taxon>Gastropoda</taxon>
        <taxon>Heterobranchia</taxon>
        <taxon>Euthyneura</taxon>
        <taxon>Panpulmonata</taxon>
        <taxon>Hygrophila</taxon>
        <taxon>Lymnaeoidea</taxon>
        <taxon>Planorbidae</taxon>
        <taxon>Biomphalaria</taxon>
    </lineage>
</organism>
<evidence type="ECO:0000313" key="10">
    <source>
        <dbReference type="EMBL" id="KAK0065827.1"/>
    </source>
</evidence>
<dbReference type="GO" id="GO:0030791">
    <property type="term" value="F:arsenite methyltransferase activity"/>
    <property type="evidence" value="ECO:0007669"/>
    <property type="project" value="UniProtKB-EC"/>
</dbReference>
<reference evidence="10" key="2">
    <citation type="submission" date="2023-04" db="EMBL/GenBank/DDBJ databases">
        <authorList>
            <person name="Bu L."/>
            <person name="Lu L."/>
            <person name="Laidemitt M.R."/>
            <person name="Zhang S.M."/>
            <person name="Mutuku M."/>
            <person name="Mkoji G."/>
            <person name="Steinauer M."/>
            <person name="Loker E.S."/>
        </authorList>
    </citation>
    <scope>NUCLEOTIDE SEQUENCE</scope>
    <source>
        <strain evidence="10">KasaAsao</strain>
        <tissue evidence="10">Whole Snail</tissue>
    </source>
</reference>
<comment type="caution">
    <text evidence="10">The sequence shown here is derived from an EMBL/GenBank/DDBJ whole genome shotgun (WGS) entry which is preliminary data.</text>
</comment>
<dbReference type="Gene3D" id="3.40.50.150">
    <property type="entry name" value="Vaccinia Virus protein VP39"/>
    <property type="match status" value="1"/>
</dbReference>
<evidence type="ECO:0000256" key="7">
    <source>
        <dbReference type="ARBA" id="ARBA00047943"/>
    </source>
</evidence>
<comment type="catalytic activity">
    <reaction evidence="6">
        <text>arsenic triglutathione + [thioredoxin]-dithiol + S-adenosyl-L-methionine + 2 H2O = methylarsonous acid + [thioredoxin]-disulfide + 3 glutathione + S-adenosyl-L-homocysteine + H(+)</text>
        <dbReference type="Rhea" id="RHEA:69460"/>
        <dbReference type="Rhea" id="RHEA-COMP:10698"/>
        <dbReference type="Rhea" id="RHEA-COMP:10700"/>
        <dbReference type="ChEBI" id="CHEBI:15377"/>
        <dbReference type="ChEBI" id="CHEBI:15378"/>
        <dbReference type="ChEBI" id="CHEBI:17826"/>
        <dbReference type="ChEBI" id="CHEBI:29950"/>
        <dbReference type="ChEBI" id="CHEBI:50058"/>
        <dbReference type="ChEBI" id="CHEBI:57856"/>
        <dbReference type="ChEBI" id="CHEBI:57925"/>
        <dbReference type="ChEBI" id="CHEBI:59789"/>
        <dbReference type="ChEBI" id="CHEBI:183640"/>
        <dbReference type="EC" id="2.1.1.137"/>
    </reaction>
</comment>
<dbReference type="EMBL" id="JASAOG010000012">
    <property type="protein sequence ID" value="KAK0065827.1"/>
    <property type="molecule type" value="Genomic_DNA"/>
</dbReference>
<dbReference type="Proteomes" id="UP001233172">
    <property type="component" value="Unassembled WGS sequence"/>
</dbReference>
<dbReference type="Pfam" id="PF13847">
    <property type="entry name" value="Methyltransf_31"/>
    <property type="match status" value="1"/>
</dbReference>
<evidence type="ECO:0000256" key="1">
    <source>
        <dbReference type="ARBA" id="ARBA00022679"/>
    </source>
</evidence>
<protein>
    <recommendedName>
        <fullName evidence="5">Arsenite methyltransferase</fullName>
        <ecNumber evidence="4">2.1.1.137</ecNumber>
    </recommendedName>
</protein>
<comment type="catalytic activity">
    <reaction evidence="8">
        <text>arsenic triglutathione + 3 [thioredoxin]-dithiol + 3 S-adenosyl-L-methionine = trimethylarsine + 3 [thioredoxin]-disulfide + 3 glutathione + 3 S-adenosyl-L-homocysteine + 3 H(+)</text>
        <dbReference type="Rhea" id="RHEA:69432"/>
        <dbReference type="Rhea" id="RHEA-COMP:10698"/>
        <dbReference type="Rhea" id="RHEA-COMP:10700"/>
        <dbReference type="ChEBI" id="CHEBI:15378"/>
        <dbReference type="ChEBI" id="CHEBI:27130"/>
        <dbReference type="ChEBI" id="CHEBI:29950"/>
        <dbReference type="ChEBI" id="CHEBI:50058"/>
        <dbReference type="ChEBI" id="CHEBI:57856"/>
        <dbReference type="ChEBI" id="CHEBI:57925"/>
        <dbReference type="ChEBI" id="CHEBI:59789"/>
        <dbReference type="ChEBI" id="CHEBI:183640"/>
        <dbReference type="EC" id="2.1.1.137"/>
    </reaction>
</comment>
<dbReference type="EC" id="2.1.1.137" evidence="4"/>